<name>A0A443S6Q3_9ACAR</name>
<keyword evidence="6" id="KW-0503">Monooxygenase</keyword>
<feature type="non-terminal residue" evidence="7">
    <location>
        <position position="160"/>
    </location>
</feature>
<proteinExistence type="inferred from homology"/>
<dbReference type="Proteomes" id="UP000288716">
    <property type="component" value="Unassembled WGS sequence"/>
</dbReference>
<dbReference type="GO" id="GO:0008395">
    <property type="term" value="F:steroid hydroxylase activity"/>
    <property type="evidence" value="ECO:0007669"/>
    <property type="project" value="TreeGrafter"/>
</dbReference>
<dbReference type="VEuPathDB" id="VectorBase:LDEU008828"/>
<dbReference type="InterPro" id="IPR050705">
    <property type="entry name" value="Cytochrome_P450_3A"/>
</dbReference>
<evidence type="ECO:0000256" key="2">
    <source>
        <dbReference type="ARBA" id="ARBA00022617"/>
    </source>
</evidence>
<dbReference type="OrthoDB" id="6499032at2759"/>
<accession>A0A443S6Q3</accession>
<evidence type="ECO:0000256" key="1">
    <source>
        <dbReference type="ARBA" id="ARBA00010617"/>
    </source>
</evidence>
<dbReference type="InterPro" id="IPR001128">
    <property type="entry name" value="Cyt_P450"/>
</dbReference>
<dbReference type="Pfam" id="PF00067">
    <property type="entry name" value="p450"/>
    <property type="match status" value="1"/>
</dbReference>
<keyword evidence="4" id="KW-0560">Oxidoreductase</keyword>
<organism evidence="7 8">
    <name type="scientific">Leptotrombidium deliense</name>
    <dbReference type="NCBI Taxonomy" id="299467"/>
    <lineage>
        <taxon>Eukaryota</taxon>
        <taxon>Metazoa</taxon>
        <taxon>Ecdysozoa</taxon>
        <taxon>Arthropoda</taxon>
        <taxon>Chelicerata</taxon>
        <taxon>Arachnida</taxon>
        <taxon>Acari</taxon>
        <taxon>Acariformes</taxon>
        <taxon>Trombidiformes</taxon>
        <taxon>Prostigmata</taxon>
        <taxon>Anystina</taxon>
        <taxon>Parasitengona</taxon>
        <taxon>Trombiculoidea</taxon>
        <taxon>Trombiculidae</taxon>
        <taxon>Leptotrombidium</taxon>
    </lineage>
</organism>
<dbReference type="InterPro" id="IPR036396">
    <property type="entry name" value="Cyt_P450_sf"/>
</dbReference>
<dbReference type="STRING" id="299467.A0A443S6Q3"/>
<evidence type="ECO:0000256" key="3">
    <source>
        <dbReference type="ARBA" id="ARBA00022723"/>
    </source>
</evidence>
<protein>
    <submittedName>
        <fullName evidence="7">Uncharacterized protein</fullName>
    </submittedName>
</protein>
<dbReference type="EMBL" id="NCKV01006900">
    <property type="protein sequence ID" value="RWS23212.1"/>
    <property type="molecule type" value="Genomic_DNA"/>
</dbReference>
<evidence type="ECO:0000256" key="4">
    <source>
        <dbReference type="ARBA" id="ARBA00023002"/>
    </source>
</evidence>
<reference evidence="7 8" key="1">
    <citation type="journal article" date="2018" name="Gigascience">
        <title>Genomes of trombidid mites reveal novel predicted allergens and laterally-transferred genes associated with secondary metabolism.</title>
        <authorList>
            <person name="Dong X."/>
            <person name="Chaisiri K."/>
            <person name="Xia D."/>
            <person name="Armstrong S.D."/>
            <person name="Fang Y."/>
            <person name="Donnelly M.J."/>
            <person name="Kadowaki T."/>
            <person name="McGarry J.W."/>
            <person name="Darby A.C."/>
            <person name="Makepeace B.L."/>
        </authorList>
    </citation>
    <scope>NUCLEOTIDE SEQUENCE [LARGE SCALE GENOMIC DNA]</scope>
    <source>
        <strain evidence="7">UoL-UT</strain>
    </source>
</reference>
<keyword evidence="8" id="KW-1185">Reference proteome</keyword>
<dbReference type="Gene3D" id="1.10.630.10">
    <property type="entry name" value="Cytochrome P450"/>
    <property type="match status" value="1"/>
</dbReference>
<dbReference type="GO" id="GO:0020037">
    <property type="term" value="F:heme binding"/>
    <property type="evidence" value="ECO:0007669"/>
    <property type="project" value="InterPro"/>
</dbReference>
<comment type="caution">
    <text evidence="7">The sequence shown here is derived from an EMBL/GenBank/DDBJ whole genome shotgun (WGS) entry which is preliminary data.</text>
</comment>
<sequence>MIIPDKIQRLFDMQVQSNETLTFLASSFEQLKEERKKYAVKQKDVLNSLLNSVSTDKVNNNDGLTEFEVVSQCATVFVAATEPTSTLLQFMLYVLATNTEIQQKLFEEVSDYMNNGGNLKTVDELPYLEAVVNEVMRRYSPTVHFGRVCNEDCVIGDNIK</sequence>
<dbReference type="PANTHER" id="PTHR24302:SF15">
    <property type="entry name" value="FATTY-ACID PEROXYGENASE"/>
    <property type="match status" value="1"/>
</dbReference>
<evidence type="ECO:0000313" key="7">
    <source>
        <dbReference type="EMBL" id="RWS23212.1"/>
    </source>
</evidence>
<evidence type="ECO:0000256" key="5">
    <source>
        <dbReference type="ARBA" id="ARBA00023004"/>
    </source>
</evidence>
<dbReference type="GO" id="GO:0016705">
    <property type="term" value="F:oxidoreductase activity, acting on paired donors, with incorporation or reduction of molecular oxygen"/>
    <property type="evidence" value="ECO:0007669"/>
    <property type="project" value="InterPro"/>
</dbReference>
<keyword evidence="5" id="KW-0408">Iron</keyword>
<dbReference type="PANTHER" id="PTHR24302">
    <property type="entry name" value="CYTOCHROME P450 FAMILY 3"/>
    <property type="match status" value="1"/>
</dbReference>
<dbReference type="AlphaFoldDB" id="A0A443S6Q3"/>
<dbReference type="GO" id="GO:0005506">
    <property type="term" value="F:iron ion binding"/>
    <property type="evidence" value="ECO:0007669"/>
    <property type="project" value="InterPro"/>
</dbReference>
<evidence type="ECO:0000313" key="8">
    <source>
        <dbReference type="Proteomes" id="UP000288716"/>
    </source>
</evidence>
<keyword evidence="3" id="KW-0479">Metal-binding</keyword>
<evidence type="ECO:0000256" key="6">
    <source>
        <dbReference type="ARBA" id="ARBA00023033"/>
    </source>
</evidence>
<comment type="similarity">
    <text evidence="1">Belongs to the cytochrome P450 family.</text>
</comment>
<gene>
    <name evidence="7" type="ORF">B4U80_02911</name>
</gene>
<dbReference type="SUPFAM" id="SSF48264">
    <property type="entry name" value="Cytochrome P450"/>
    <property type="match status" value="1"/>
</dbReference>
<keyword evidence="2" id="KW-0349">Heme</keyword>